<reference evidence="2" key="1">
    <citation type="journal article" date="2021" name="Front. Microbiol.">
        <title>Comprehensive Comparative Genomics and Phenotyping of Methylobacterium Species.</title>
        <authorList>
            <person name="Alessa O."/>
            <person name="Ogura Y."/>
            <person name="Fujitani Y."/>
            <person name="Takami H."/>
            <person name="Hayashi T."/>
            <person name="Sahin N."/>
            <person name="Tani A."/>
        </authorList>
    </citation>
    <scope>NUCLEOTIDE SEQUENCE</scope>
    <source>
        <strain evidence="2">DSM 17168</strain>
    </source>
</reference>
<dbReference type="RefSeq" id="WP_238235640.1">
    <property type="nucleotide sequence ID" value="NZ_BPQQ01000031.1"/>
</dbReference>
<protein>
    <recommendedName>
        <fullName evidence="1">YgjP-like metallopeptidase domain-containing protein</fullName>
    </recommendedName>
</protein>
<accession>A0ABQ4SC28</accession>
<dbReference type="CDD" id="cd07344">
    <property type="entry name" value="M48_yhfN_like"/>
    <property type="match status" value="1"/>
</dbReference>
<name>A0ABQ4SC28_9HYPH</name>
<keyword evidence="3" id="KW-1185">Reference proteome</keyword>
<evidence type="ECO:0000313" key="2">
    <source>
        <dbReference type="EMBL" id="GJE00777.1"/>
    </source>
</evidence>
<dbReference type="PANTHER" id="PTHR30399">
    <property type="entry name" value="UNCHARACTERIZED PROTEIN YGJP"/>
    <property type="match status" value="1"/>
</dbReference>
<feature type="domain" description="YgjP-like metallopeptidase" evidence="1">
    <location>
        <begin position="36"/>
        <end position="239"/>
    </location>
</feature>
<dbReference type="Proteomes" id="UP001055153">
    <property type="component" value="Unassembled WGS sequence"/>
</dbReference>
<evidence type="ECO:0000313" key="3">
    <source>
        <dbReference type="Proteomes" id="UP001055153"/>
    </source>
</evidence>
<comment type="caution">
    <text evidence="2">The sequence shown here is derived from an EMBL/GenBank/DDBJ whole genome shotgun (WGS) entry which is preliminary data.</text>
</comment>
<dbReference type="InterPro" id="IPR053136">
    <property type="entry name" value="UTP_pyrophosphatase-like"/>
</dbReference>
<dbReference type="Gene3D" id="3.30.2010.10">
    <property type="entry name" value="Metalloproteases ('zincins'), catalytic domain"/>
    <property type="match status" value="1"/>
</dbReference>
<gene>
    <name evidence="2" type="ORF">GMJLKIPL_2703</name>
</gene>
<evidence type="ECO:0000259" key="1">
    <source>
        <dbReference type="Pfam" id="PF01863"/>
    </source>
</evidence>
<dbReference type="InterPro" id="IPR002725">
    <property type="entry name" value="YgjP-like_metallopeptidase"/>
</dbReference>
<dbReference type="EMBL" id="BPQQ01000031">
    <property type="protein sequence ID" value="GJE00777.1"/>
    <property type="molecule type" value="Genomic_DNA"/>
</dbReference>
<organism evidence="2 3">
    <name type="scientific">Methylobacterium isbiliense</name>
    <dbReference type="NCBI Taxonomy" id="315478"/>
    <lineage>
        <taxon>Bacteria</taxon>
        <taxon>Pseudomonadati</taxon>
        <taxon>Pseudomonadota</taxon>
        <taxon>Alphaproteobacteria</taxon>
        <taxon>Hyphomicrobiales</taxon>
        <taxon>Methylobacteriaceae</taxon>
        <taxon>Methylobacterium</taxon>
    </lineage>
</organism>
<proteinExistence type="predicted"/>
<reference evidence="2" key="2">
    <citation type="submission" date="2021-08" db="EMBL/GenBank/DDBJ databases">
        <authorList>
            <person name="Tani A."/>
            <person name="Ola A."/>
            <person name="Ogura Y."/>
            <person name="Katsura K."/>
            <person name="Hayashi T."/>
        </authorList>
    </citation>
    <scope>NUCLEOTIDE SEQUENCE</scope>
    <source>
        <strain evidence="2">DSM 17168</strain>
    </source>
</reference>
<sequence length="247" mass="27756">MPVVLLRRSAPDPTHLTVVHDGTPFRVAVRRRASARRITLRVSSATGEVVLTLPERTAVSAAQRFADAHSAWIAGRVAKVPARITLEDGAVVPLRGVPHRILHWSVTSGLTVATRDGEEAPVIAVSCQAPHVGRRVRDFLEVEARRDLVEAVTRHARTLGRAPKRLTVRDTRSRWGSCSARGHLNFSWRLILAPSFVLDYLAAHEVAHLAEMNHSERYWRVLEGLYPRVEEAERWLKRHGTELHRYG</sequence>
<dbReference type="PANTHER" id="PTHR30399:SF1">
    <property type="entry name" value="UTP PYROPHOSPHATASE"/>
    <property type="match status" value="1"/>
</dbReference>
<dbReference type="Pfam" id="PF01863">
    <property type="entry name" value="YgjP-like"/>
    <property type="match status" value="1"/>
</dbReference>